<gene>
    <name evidence="2" type="ORF">ABC977_15650</name>
</gene>
<evidence type="ECO:0000313" key="2">
    <source>
        <dbReference type="EMBL" id="MEY6433838.1"/>
    </source>
</evidence>
<keyword evidence="1" id="KW-0812">Transmembrane</keyword>
<feature type="transmembrane region" description="Helical" evidence="1">
    <location>
        <begin position="7"/>
        <end position="29"/>
    </location>
</feature>
<keyword evidence="1" id="KW-1133">Transmembrane helix</keyword>
<reference evidence="2 3" key="1">
    <citation type="submission" date="2024-05" db="EMBL/GenBank/DDBJ databases">
        <title>Genome Sequence and Characterization of the New Strain Purple Sulfur Bacterium of Genus Thioalkalicoccus.</title>
        <authorList>
            <person name="Bryantseva I.A."/>
            <person name="Kyndt J.A."/>
            <person name="Imhoff J.F."/>
        </authorList>
    </citation>
    <scope>NUCLEOTIDE SEQUENCE [LARGE SCALE GENOMIC DNA]</scope>
    <source>
        <strain evidence="2 3">Um2</strain>
    </source>
</reference>
<dbReference type="RefSeq" id="WP_369668225.1">
    <property type="nucleotide sequence ID" value="NZ_JBDKXB010000030.1"/>
</dbReference>
<feature type="transmembrane region" description="Helical" evidence="1">
    <location>
        <begin position="49"/>
        <end position="69"/>
    </location>
</feature>
<sequence>MNRFLHWLDGVPLPILILAAALIGLSPFYPEPHLWEKSKMLVAGTLVRPIDIVDLLFHATPVALLLVRLGRDLRRRVRG</sequence>
<organism evidence="2 3">
    <name type="scientific">Thioalkalicoccus limnaeus</name>
    <dbReference type="NCBI Taxonomy" id="120681"/>
    <lineage>
        <taxon>Bacteria</taxon>
        <taxon>Pseudomonadati</taxon>
        <taxon>Pseudomonadota</taxon>
        <taxon>Gammaproteobacteria</taxon>
        <taxon>Chromatiales</taxon>
        <taxon>Chromatiaceae</taxon>
        <taxon>Thioalkalicoccus</taxon>
    </lineage>
</organism>
<evidence type="ECO:0000256" key="1">
    <source>
        <dbReference type="SAM" id="Phobius"/>
    </source>
</evidence>
<keyword evidence="3" id="KW-1185">Reference proteome</keyword>
<comment type="caution">
    <text evidence="2">The sequence shown here is derived from an EMBL/GenBank/DDBJ whole genome shotgun (WGS) entry which is preliminary data.</text>
</comment>
<dbReference type="EMBL" id="JBDKXB010000030">
    <property type="protein sequence ID" value="MEY6433838.1"/>
    <property type="molecule type" value="Genomic_DNA"/>
</dbReference>
<protein>
    <submittedName>
        <fullName evidence="2">RND transporter</fullName>
    </submittedName>
</protein>
<evidence type="ECO:0000313" key="3">
    <source>
        <dbReference type="Proteomes" id="UP001564408"/>
    </source>
</evidence>
<accession>A0ABV4BK14</accession>
<proteinExistence type="predicted"/>
<name>A0ABV4BK14_9GAMM</name>
<dbReference type="Proteomes" id="UP001564408">
    <property type="component" value="Unassembled WGS sequence"/>
</dbReference>
<keyword evidence="1" id="KW-0472">Membrane</keyword>